<gene>
    <name evidence="10" type="ORF">SAMD00023353_6000050</name>
</gene>
<evidence type="ECO:0000256" key="9">
    <source>
        <dbReference type="SAM" id="Phobius"/>
    </source>
</evidence>
<feature type="transmembrane region" description="Helical" evidence="9">
    <location>
        <begin position="325"/>
        <end position="346"/>
    </location>
</feature>
<evidence type="ECO:0000256" key="2">
    <source>
        <dbReference type="ARBA" id="ARBA00006434"/>
    </source>
</evidence>
<feature type="transmembrane region" description="Helical" evidence="9">
    <location>
        <begin position="20"/>
        <end position="45"/>
    </location>
</feature>
<keyword evidence="3" id="KW-0813">Transport</keyword>
<proteinExistence type="inferred from homology"/>
<dbReference type="InterPro" id="IPR050277">
    <property type="entry name" value="Sodium:Solute_Symporter"/>
</dbReference>
<dbReference type="STRING" id="77044.A0A1W2TS59"/>
<feature type="transmembrane region" description="Helical" evidence="9">
    <location>
        <begin position="66"/>
        <end position="86"/>
    </location>
</feature>
<feature type="transmembrane region" description="Helical" evidence="9">
    <location>
        <begin position="298"/>
        <end position="319"/>
    </location>
</feature>
<feature type="transmembrane region" description="Helical" evidence="9">
    <location>
        <begin position="208"/>
        <end position="238"/>
    </location>
</feature>
<dbReference type="Proteomes" id="UP000054516">
    <property type="component" value="Unassembled WGS sequence"/>
</dbReference>
<dbReference type="PANTHER" id="PTHR48086">
    <property type="entry name" value="SODIUM/PROLINE SYMPORTER-RELATED"/>
    <property type="match status" value="1"/>
</dbReference>
<keyword evidence="11" id="KW-1185">Reference proteome</keyword>
<dbReference type="OMA" id="WWTAFEV"/>
<evidence type="ECO:0000256" key="5">
    <source>
        <dbReference type="ARBA" id="ARBA00022989"/>
    </source>
</evidence>
<dbReference type="InterPro" id="IPR038377">
    <property type="entry name" value="Na/Glc_symporter_sf"/>
</dbReference>
<evidence type="ECO:0000256" key="7">
    <source>
        <dbReference type="RuleBase" id="RU362091"/>
    </source>
</evidence>
<comment type="similarity">
    <text evidence="2 7">Belongs to the sodium:solute symporter (SSF) (TC 2.A.21) family.</text>
</comment>
<evidence type="ECO:0000313" key="11">
    <source>
        <dbReference type="Proteomes" id="UP000054516"/>
    </source>
</evidence>
<dbReference type="AlphaFoldDB" id="A0A1W2TS59"/>
<dbReference type="EMBL" id="DF977505">
    <property type="protein sequence ID" value="GAP91360.2"/>
    <property type="molecule type" value="Genomic_DNA"/>
</dbReference>
<keyword evidence="4 9" id="KW-0812">Transmembrane</keyword>
<feature type="transmembrane region" description="Helical" evidence="9">
    <location>
        <begin position="176"/>
        <end position="196"/>
    </location>
</feature>
<name>A0A1W2TS59_ROSNE</name>
<feature type="transmembrane region" description="Helical" evidence="9">
    <location>
        <begin position="358"/>
        <end position="378"/>
    </location>
</feature>
<dbReference type="OrthoDB" id="6132759at2759"/>
<dbReference type="InterPro" id="IPR001734">
    <property type="entry name" value="Na/solute_symporter"/>
</dbReference>
<feature type="transmembrane region" description="Helical" evidence="9">
    <location>
        <begin position="137"/>
        <end position="156"/>
    </location>
</feature>
<feature type="transmembrane region" description="Helical" evidence="9">
    <location>
        <begin position="398"/>
        <end position="421"/>
    </location>
</feature>
<keyword evidence="5 9" id="KW-1133">Transmembrane helix</keyword>
<dbReference type="Gene3D" id="1.20.1730.10">
    <property type="entry name" value="Sodium/glucose cotransporter"/>
    <property type="match status" value="1"/>
</dbReference>
<dbReference type="PROSITE" id="PS50283">
    <property type="entry name" value="NA_SOLUT_SYMP_3"/>
    <property type="match status" value="1"/>
</dbReference>
<protein>
    <submittedName>
        <fullName evidence="10">Putative urea transporter protein</fullName>
    </submittedName>
</protein>
<comment type="subcellular location">
    <subcellularLocation>
        <location evidence="1">Membrane</location>
        <topology evidence="1">Multi-pass membrane protein</topology>
    </subcellularLocation>
</comment>
<dbReference type="GO" id="GO:0015606">
    <property type="term" value="F:spermidine transmembrane transporter activity"/>
    <property type="evidence" value="ECO:0007669"/>
    <property type="project" value="TreeGrafter"/>
</dbReference>
<feature type="transmembrane region" description="Helical" evidence="9">
    <location>
        <begin position="258"/>
        <end position="278"/>
    </location>
</feature>
<dbReference type="Pfam" id="PF00474">
    <property type="entry name" value="SSF"/>
    <property type="match status" value="1"/>
</dbReference>
<dbReference type="GO" id="GO:0005886">
    <property type="term" value="C:plasma membrane"/>
    <property type="evidence" value="ECO:0007669"/>
    <property type="project" value="TreeGrafter"/>
</dbReference>
<sequence>MRTQDSMGAGILFSYPQLATLAGLQGVIVYAVSSAAPILIFAILTPIIRRKCPEGFVLTEWTRQRYGIVTALYLGGLTLLTLFLYMVAELSAIGQVVTALTGLDGLPVLIVEAVVTTIYTSLGGFKISFLTDNIQGAMVVGLIIIATITIGVKTEIKPELIESSGLLKPSLVGWQLIYILPVAILTNYFFLANFWLRAFASKTDKDLWVGISIATVFITIVLTLVGVAGLVAVWSGAWPGNPPQEDGSIAFFLLLEQLPSWVVGVVLVMAVTLSTAAFDSLQSAMVSSASNDLFRNRLNIWFVRGAVVLIIIPVTVLAIKSPGILQIYLISDLLAAATIPVLVIGLSDRFYWWRGFEVVSGGLGGILSVFIFGAIYYDSAQKGGELILLQQGLYTGDWGAFGAFVVAPVGGIVWGCIALVGRLGFQYMRSKIHGTRFDALDRVVSAGAASEDHEVINPGRNQDEATSAKPTGKFF</sequence>
<evidence type="ECO:0000256" key="1">
    <source>
        <dbReference type="ARBA" id="ARBA00004141"/>
    </source>
</evidence>
<evidence type="ECO:0000256" key="6">
    <source>
        <dbReference type="ARBA" id="ARBA00023136"/>
    </source>
</evidence>
<evidence type="ECO:0000313" key="10">
    <source>
        <dbReference type="EMBL" id="GAP91360.2"/>
    </source>
</evidence>
<accession>A0A1W2TS59</accession>
<evidence type="ECO:0000256" key="4">
    <source>
        <dbReference type="ARBA" id="ARBA00022692"/>
    </source>
</evidence>
<reference evidence="10" key="1">
    <citation type="submission" date="2016-03" db="EMBL/GenBank/DDBJ databases">
        <title>Draft genome sequence of Rosellinia necatrix.</title>
        <authorList>
            <person name="Kanematsu S."/>
        </authorList>
    </citation>
    <scope>NUCLEOTIDE SEQUENCE [LARGE SCALE GENOMIC DNA]</scope>
    <source>
        <strain evidence="10">W97</strain>
    </source>
</reference>
<feature type="transmembrane region" description="Helical" evidence="9">
    <location>
        <begin position="106"/>
        <end position="125"/>
    </location>
</feature>
<evidence type="ECO:0000256" key="8">
    <source>
        <dbReference type="SAM" id="MobiDB-lite"/>
    </source>
</evidence>
<keyword evidence="6 9" id="KW-0472">Membrane</keyword>
<feature type="region of interest" description="Disordered" evidence="8">
    <location>
        <begin position="455"/>
        <end position="475"/>
    </location>
</feature>
<evidence type="ECO:0000256" key="3">
    <source>
        <dbReference type="ARBA" id="ARBA00022448"/>
    </source>
</evidence>
<organism evidence="10">
    <name type="scientific">Rosellinia necatrix</name>
    <name type="common">White root-rot fungus</name>
    <dbReference type="NCBI Taxonomy" id="77044"/>
    <lineage>
        <taxon>Eukaryota</taxon>
        <taxon>Fungi</taxon>
        <taxon>Dikarya</taxon>
        <taxon>Ascomycota</taxon>
        <taxon>Pezizomycotina</taxon>
        <taxon>Sordariomycetes</taxon>
        <taxon>Xylariomycetidae</taxon>
        <taxon>Xylariales</taxon>
        <taxon>Xylariaceae</taxon>
        <taxon>Rosellinia</taxon>
    </lineage>
</organism>
<dbReference type="PANTHER" id="PTHR48086:SF10">
    <property type="entry name" value="AGR155CP"/>
    <property type="match status" value="1"/>
</dbReference>